<keyword evidence="2" id="KW-0540">Nuclease</keyword>
<dbReference type="Pfam" id="PF03372">
    <property type="entry name" value="Exo_endo_phos"/>
    <property type="match status" value="1"/>
</dbReference>
<evidence type="ECO:0000313" key="2">
    <source>
        <dbReference type="EMBL" id="MBP0446039.1"/>
    </source>
</evidence>
<protein>
    <submittedName>
        <fullName evidence="2">Endonuclease/exonuclease/phosphatase family protein</fullName>
    </submittedName>
</protein>
<keyword evidence="2" id="KW-0255">Endonuclease</keyword>
<reference evidence="2 3" key="1">
    <citation type="submission" date="2021-03" db="EMBL/GenBank/DDBJ databases">
        <authorList>
            <person name="So Y."/>
        </authorList>
    </citation>
    <scope>NUCLEOTIDE SEQUENCE [LARGE SCALE GENOMIC DNA]</scope>
    <source>
        <strain evidence="2 3">SSH11</strain>
    </source>
</reference>
<feature type="domain" description="Endonuclease/exonuclease/phosphatase" evidence="1">
    <location>
        <begin position="4"/>
        <end position="222"/>
    </location>
</feature>
<dbReference type="EMBL" id="JAGIZB010000013">
    <property type="protein sequence ID" value="MBP0446039.1"/>
    <property type="molecule type" value="Genomic_DNA"/>
</dbReference>
<evidence type="ECO:0000259" key="1">
    <source>
        <dbReference type="Pfam" id="PF03372"/>
    </source>
</evidence>
<dbReference type="RefSeq" id="WP_209380304.1">
    <property type="nucleotide sequence ID" value="NZ_JAGIZB010000013.1"/>
</dbReference>
<sequence length="241" mass="26304">MLVATYNVHRGRDAAGLFRPDRIARVIAEIRPDLIALQEAQHYFHPARPMFDAAWLARETGLHPLRVAEREGEQGWRSNVVLLRAGARLLAPPHGLRLGGMEPRGAILAELDLGWGGFRLIATHLSLGAGRRRIQAERLLGAMRTGAESGLPTLVLGDFNEWRPGHSVLGVLEPVFGTPPPAPSFPAFRPMLSLDRILGHPKGLVPVVEVHDTRLARRASDHLPLKARVDTALLAPRAAGV</sequence>
<dbReference type="SUPFAM" id="SSF56219">
    <property type="entry name" value="DNase I-like"/>
    <property type="match status" value="1"/>
</dbReference>
<dbReference type="InterPro" id="IPR036691">
    <property type="entry name" value="Endo/exonu/phosph_ase_sf"/>
</dbReference>
<dbReference type="Gene3D" id="3.60.10.10">
    <property type="entry name" value="Endonuclease/exonuclease/phosphatase"/>
    <property type="match status" value="1"/>
</dbReference>
<keyword evidence="2" id="KW-0378">Hydrolase</keyword>
<dbReference type="GO" id="GO:0004519">
    <property type="term" value="F:endonuclease activity"/>
    <property type="evidence" value="ECO:0007669"/>
    <property type="project" value="UniProtKB-KW"/>
</dbReference>
<name>A0ABS4AG80_9PROT</name>
<accession>A0ABS4AG80</accession>
<evidence type="ECO:0000313" key="3">
    <source>
        <dbReference type="Proteomes" id="UP000681594"/>
    </source>
</evidence>
<comment type="caution">
    <text evidence="2">The sequence shown here is derived from an EMBL/GenBank/DDBJ whole genome shotgun (WGS) entry which is preliminary data.</text>
</comment>
<proteinExistence type="predicted"/>
<dbReference type="InterPro" id="IPR005135">
    <property type="entry name" value="Endo/exonuclease/phosphatase"/>
</dbReference>
<organism evidence="2 3">
    <name type="scientific">Pararoseomonas baculiformis</name>
    <dbReference type="NCBI Taxonomy" id="2820812"/>
    <lineage>
        <taxon>Bacteria</taxon>
        <taxon>Pseudomonadati</taxon>
        <taxon>Pseudomonadota</taxon>
        <taxon>Alphaproteobacteria</taxon>
        <taxon>Acetobacterales</taxon>
        <taxon>Acetobacteraceae</taxon>
        <taxon>Pararoseomonas</taxon>
    </lineage>
</organism>
<gene>
    <name evidence="2" type="ORF">J8J14_14775</name>
</gene>
<dbReference type="Proteomes" id="UP000681594">
    <property type="component" value="Unassembled WGS sequence"/>
</dbReference>
<keyword evidence="3" id="KW-1185">Reference proteome</keyword>